<dbReference type="InterPro" id="IPR002372">
    <property type="entry name" value="PQQ_rpt_dom"/>
</dbReference>
<organism evidence="3 4">
    <name type="scientific">Kribbella capetownensis</name>
    <dbReference type="NCBI Taxonomy" id="1572659"/>
    <lineage>
        <taxon>Bacteria</taxon>
        <taxon>Bacillati</taxon>
        <taxon>Actinomycetota</taxon>
        <taxon>Actinomycetes</taxon>
        <taxon>Propionibacteriales</taxon>
        <taxon>Kribbellaceae</taxon>
        <taxon>Kribbella</taxon>
    </lineage>
</organism>
<dbReference type="PANTHER" id="PTHR21174:SF0">
    <property type="entry name" value="HD PHOSPHOHYDROLASE FAMILY PROTEIN-RELATED"/>
    <property type="match status" value="1"/>
</dbReference>
<dbReference type="AlphaFoldDB" id="A0A4R0J4P6"/>
<keyword evidence="1" id="KW-0812">Transmembrane</keyword>
<dbReference type="SUPFAM" id="SSF109604">
    <property type="entry name" value="HD-domain/PDEase-like"/>
    <property type="match status" value="1"/>
</dbReference>
<dbReference type="Pfam" id="PF13360">
    <property type="entry name" value="PQQ_2"/>
    <property type="match status" value="1"/>
</dbReference>
<evidence type="ECO:0000256" key="1">
    <source>
        <dbReference type="SAM" id="Phobius"/>
    </source>
</evidence>
<dbReference type="SMART" id="SM00564">
    <property type="entry name" value="PQQ"/>
    <property type="match status" value="5"/>
</dbReference>
<dbReference type="PANTHER" id="PTHR21174">
    <property type="match status" value="1"/>
</dbReference>
<dbReference type="SUPFAM" id="SSF50998">
    <property type="entry name" value="Quinoprotein alcohol dehydrogenase-like"/>
    <property type="match status" value="1"/>
</dbReference>
<dbReference type="OrthoDB" id="9808993at2"/>
<dbReference type="Proteomes" id="UP000293342">
    <property type="component" value="Unassembled WGS sequence"/>
</dbReference>
<feature type="transmembrane region" description="Helical" evidence="1">
    <location>
        <begin position="270"/>
        <end position="288"/>
    </location>
</feature>
<comment type="caution">
    <text evidence="3">The sequence shown here is derived from an EMBL/GenBank/DDBJ whole genome shotgun (WGS) entry which is preliminary data.</text>
</comment>
<feature type="transmembrane region" description="Helical" evidence="1">
    <location>
        <begin position="373"/>
        <end position="394"/>
    </location>
</feature>
<feature type="transmembrane region" description="Helical" evidence="1">
    <location>
        <begin position="332"/>
        <end position="353"/>
    </location>
</feature>
<accession>A0A4R0J4P6</accession>
<dbReference type="InterPro" id="IPR015943">
    <property type="entry name" value="WD40/YVTN_repeat-like_dom_sf"/>
</dbReference>
<feature type="transmembrane region" description="Helical" evidence="1">
    <location>
        <begin position="300"/>
        <end position="320"/>
    </location>
</feature>
<evidence type="ECO:0000313" key="4">
    <source>
        <dbReference type="Proteomes" id="UP000293342"/>
    </source>
</evidence>
<keyword evidence="4" id="KW-1185">Reference proteome</keyword>
<dbReference type="InterPro" id="IPR011047">
    <property type="entry name" value="Quinoprotein_ADH-like_sf"/>
</dbReference>
<proteinExistence type="predicted"/>
<dbReference type="InterPro" id="IPR018391">
    <property type="entry name" value="PQQ_b-propeller_rpt"/>
</dbReference>
<gene>
    <name evidence="3" type="ORF">E0H75_39580</name>
</gene>
<sequence>MERLLSRWGWQTGAVVELRGRWNELAPGSASLADELVGRYVERTRRAYRDQYLEIVLTALDSLIQLSTDPTSVRLAAWFHRAVHEPGGTPAEDAEASARLAEHLLPRYGVPPIRIAEVARLIRLTGELVAPPPDSYAPPRRDANGDVLLDAVNAVLASDPSRYAVHTAEVRRDAGDRKVALERRYDEVRQLLDGHLYRTQLARQRLGPVARINLETELAGLDSELPAPWRGWQQAALTAIATFTAVGAVVASIAASGASWQVPATEDEVGWPPVVLAVVAFFSAPVLFRCARSASQRSRLTAGAVLAAAVTGLLVAWARVPSINPAVGVGLRVPLLISALVLLLVAGTAALVASLLRTRTARFLPPRNLGQQLAWLAVPGVIALILLLIIQPLARNYVMTSNERVDGPREPAGKASPSTLDGGVAWVSKSLPGSGAEEAIGTRYGIAIPRQSGVVEMLDAATGELRWRYSRSDSDEKPNITATGNGDYVLAEFADIGYLLLDANTGRRKATWPGGTRDHLIQQSEPLLTGERVARGSDKLHGVDPDGHQRWTFEPGNCTDIGAVATMDTVVAFLGQSCGNESDEMTGFDLKSGKELWSKPSTDMYRRPVVVAGLVVVAEPAGDSDVPEALTAIDPRSGEIKWRWPVPRTWACRTLLNPVGRYLVVVDCPGPSTLENRRTVVTAIDASTGETAWQKTAPVSPRVKVTVTADARVISLGRGVDGCQANVISRLGFRQVRLPTGISCSRDARAIGNLVLTSGSNTVIALR</sequence>
<evidence type="ECO:0000313" key="3">
    <source>
        <dbReference type="EMBL" id="TCC39088.1"/>
    </source>
</evidence>
<feature type="transmembrane region" description="Helical" evidence="1">
    <location>
        <begin position="235"/>
        <end position="258"/>
    </location>
</feature>
<dbReference type="EMBL" id="SJKD01000014">
    <property type="protein sequence ID" value="TCC39088.1"/>
    <property type="molecule type" value="Genomic_DNA"/>
</dbReference>
<keyword evidence="1" id="KW-0472">Membrane</keyword>
<feature type="domain" description="Pyrrolo-quinoline quinone repeat" evidence="2">
    <location>
        <begin position="421"/>
        <end position="642"/>
    </location>
</feature>
<evidence type="ECO:0000259" key="2">
    <source>
        <dbReference type="Pfam" id="PF13360"/>
    </source>
</evidence>
<reference evidence="3 4" key="1">
    <citation type="submission" date="2019-02" db="EMBL/GenBank/DDBJ databases">
        <title>Kribbella capetownensis sp. nov. and Kribbella speibonae sp. nov., isolated from soil.</title>
        <authorList>
            <person name="Curtis S.M."/>
            <person name="Norton I."/>
            <person name="Everest G.J."/>
            <person name="Meyers P.R."/>
        </authorList>
    </citation>
    <scope>NUCLEOTIDE SEQUENCE [LARGE SCALE GENOMIC DNA]</scope>
    <source>
        <strain evidence="3 4">YM53</strain>
    </source>
</reference>
<dbReference type="Gene3D" id="2.130.10.10">
    <property type="entry name" value="YVTN repeat-like/Quinoprotein amine dehydrogenase"/>
    <property type="match status" value="1"/>
</dbReference>
<protein>
    <submittedName>
        <fullName evidence="3">Pyrrolo-quinoline quinone</fullName>
    </submittedName>
</protein>
<keyword evidence="1" id="KW-1133">Transmembrane helix</keyword>
<dbReference type="InterPro" id="IPR009218">
    <property type="entry name" value="HD_phosphohydro"/>
</dbReference>
<name>A0A4R0J4P6_9ACTN</name>